<evidence type="ECO:0000256" key="1">
    <source>
        <dbReference type="SAM" id="MobiDB-lite"/>
    </source>
</evidence>
<feature type="region of interest" description="Disordered" evidence="1">
    <location>
        <begin position="190"/>
        <end position="232"/>
    </location>
</feature>
<dbReference type="Proteomes" id="UP001383192">
    <property type="component" value="Unassembled WGS sequence"/>
</dbReference>
<dbReference type="EMBL" id="JAYKXP010000028">
    <property type="protein sequence ID" value="KAK7043700.1"/>
    <property type="molecule type" value="Genomic_DNA"/>
</dbReference>
<gene>
    <name evidence="4" type="ORF">VNI00_008311</name>
</gene>
<sequence>MLTILFALHFVVPILLCLAMALGTGDQQVFLVSAISMELFAVLSLLLYLIYSLRNFNLRLERHYAKVWAGDFWVFVCCGTWSLATAIILTVRTHNGGLCRDFSAVTKSCGFSHFVLALSWLAVPCAVTGAIARMLDWEGYDEARPPTPENPPVQTLQVPSDAHLAHKRSYRVPAAPPSPTRTVRYKISAGQVTGSTSSKTTMTTTRITEESSGSSGEGEPSQIKDAWTTIPV</sequence>
<keyword evidence="2" id="KW-0812">Transmembrane</keyword>
<keyword evidence="2" id="KW-1133">Transmembrane helix</keyword>
<feature type="compositionally biased region" description="Low complexity" evidence="1">
    <location>
        <begin position="193"/>
        <end position="219"/>
    </location>
</feature>
<feature type="signal peptide" evidence="3">
    <location>
        <begin position="1"/>
        <end position="19"/>
    </location>
</feature>
<reference evidence="4 5" key="1">
    <citation type="submission" date="2024-01" db="EMBL/GenBank/DDBJ databases">
        <title>A draft genome for a cacao thread blight-causing isolate of Paramarasmius palmivorus.</title>
        <authorList>
            <person name="Baruah I.K."/>
            <person name="Bukari Y."/>
            <person name="Amoako-Attah I."/>
            <person name="Meinhardt L.W."/>
            <person name="Bailey B.A."/>
            <person name="Cohen S.P."/>
        </authorList>
    </citation>
    <scope>NUCLEOTIDE SEQUENCE [LARGE SCALE GENOMIC DNA]</scope>
    <source>
        <strain evidence="4 5">GH-12</strain>
    </source>
</reference>
<accession>A0AAW0CXH1</accession>
<feature type="transmembrane region" description="Helical" evidence="2">
    <location>
        <begin position="111"/>
        <end position="132"/>
    </location>
</feature>
<evidence type="ECO:0000313" key="5">
    <source>
        <dbReference type="Proteomes" id="UP001383192"/>
    </source>
</evidence>
<feature type="chain" id="PRO_5043440923" description="MARVEL domain-containing protein" evidence="3">
    <location>
        <begin position="20"/>
        <end position="232"/>
    </location>
</feature>
<protein>
    <recommendedName>
        <fullName evidence="6">MARVEL domain-containing protein</fullName>
    </recommendedName>
</protein>
<evidence type="ECO:0000313" key="4">
    <source>
        <dbReference type="EMBL" id="KAK7043700.1"/>
    </source>
</evidence>
<evidence type="ECO:0000256" key="3">
    <source>
        <dbReference type="SAM" id="SignalP"/>
    </source>
</evidence>
<feature type="transmembrane region" description="Helical" evidence="2">
    <location>
        <begin position="31"/>
        <end position="51"/>
    </location>
</feature>
<comment type="caution">
    <text evidence="4">The sequence shown here is derived from an EMBL/GenBank/DDBJ whole genome shotgun (WGS) entry which is preliminary data.</text>
</comment>
<keyword evidence="2" id="KW-0472">Membrane</keyword>
<keyword evidence="5" id="KW-1185">Reference proteome</keyword>
<evidence type="ECO:0000256" key="2">
    <source>
        <dbReference type="SAM" id="Phobius"/>
    </source>
</evidence>
<proteinExistence type="predicted"/>
<dbReference type="AlphaFoldDB" id="A0AAW0CXH1"/>
<organism evidence="4 5">
    <name type="scientific">Paramarasmius palmivorus</name>
    <dbReference type="NCBI Taxonomy" id="297713"/>
    <lineage>
        <taxon>Eukaryota</taxon>
        <taxon>Fungi</taxon>
        <taxon>Dikarya</taxon>
        <taxon>Basidiomycota</taxon>
        <taxon>Agaricomycotina</taxon>
        <taxon>Agaricomycetes</taxon>
        <taxon>Agaricomycetidae</taxon>
        <taxon>Agaricales</taxon>
        <taxon>Marasmiineae</taxon>
        <taxon>Marasmiaceae</taxon>
        <taxon>Paramarasmius</taxon>
    </lineage>
</organism>
<keyword evidence="3" id="KW-0732">Signal</keyword>
<feature type="transmembrane region" description="Helical" evidence="2">
    <location>
        <begin position="72"/>
        <end position="91"/>
    </location>
</feature>
<evidence type="ECO:0008006" key="6">
    <source>
        <dbReference type="Google" id="ProtNLM"/>
    </source>
</evidence>
<name>A0AAW0CXH1_9AGAR</name>